<accession>A0A7S0WR28</accession>
<dbReference type="AlphaFoldDB" id="A0A7S0WR28"/>
<proteinExistence type="predicted"/>
<feature type="region of interest" description="Disordered" evidence="1">
    <location>
        <begin position="103"/>
        <end position="130"/>
    </location>
</feature>
<feature type="compositionally biased region" description="Basic and acidic residues" evidence="1">
    <location>
        <begin position="221"/>
        <end position="249"/>
    </location>
</feature>
<protein>
    <submittedName>
        <fullName evidence="2">Uncharacterized protein</fullName>
    </submittedName>
</protein>
<gene>
    <name evidence="2" type="ORF">CLEI1391_LOCUS8982</name>
</gene>
<name>A0A7S0WR28_9CHLO</name>
<evidence type="ECO:0000256" key="1">
    <source>
        <dbReference type="SAM" id="MobiDB-lite"/>
    </source>
</evidence>
<feature type="compositionally biased region" description="Polar residues" evidence="1">
    <location>
        <begin position="250"/>
        <end position="262"/>
    </location>
</feature>
<feature type="compositionally biased region" description="Basic residues" evidence="1">
    <location>
        <begin position="192"/>
        <end position="202"/>
    </location>
</feature>
<feature type="compositionally biased region" description="Low complexity" evidence="1">
    <location>
        <begin position="309"/>
        <end position="321"/>
    </location>
</feature>
<organism evidence="2">
    <name type="scientific">Chlamydomonas leiostraca</name>
    <dbReference type="NCBI Taxonomy" id="1034604"/>
    <lineage>
        <taxon>Eukaryota</taxon>
        <taxon>Viridiplantae</taxon>
        <taxon>Chlorophyta</taxon>
        <taxon>core chlorophytes</taxon>
        <taxon>Chlorophyceae</taxon>
        <taxon>CS clade</taxon>
        <taxon>Chlamydomonadales</taxon>
        <taxon>Chlamydomonadaceae</taxon>
        <taxon>Chlamydomonas</taxon>
    </lineage>
</organism>
<evidence type="ECO:0000313" key="2">
    <source>
        <dbReference type="EMBL" id="CAD8679314.1"/>
    </source>
</evidence>
<feature type="region of interest" description="Disordered" evidence="1">
    <location>
        <begin position="144"/>
        <end position="330"/>
    </location>
</feature>
<feature type="compositionally biased region" description="Low complexity" evidence="1">
    <location>
        <begin position="104"/>
        <end position="118"/>
    </location>
</feature>
<feature type="compositionally biased region" description="Low complexity" evidence="1">
    <location>
        <begin position="287"/>
        <end position="301"/>
    </location>
</feature>
<feature type="compositionally biased region" description="Basic and acidic residues" evidence="1">
    <location>
        <begin position="271"/>
        <end position="286"/>
    </location>
</feature>
<reference evidence="2" key="1">
    <citation type="submission" date="2021-01" db="EMBL/GenBank/DDBJ databases">
        <authorList>
            <person name="Corre E."/>
            <person name="Pelletier E."/>
            <person name="Niang G."/>
            <person name="Scheremetjew M."/>
            <person name="Finn R."/>
            <person name="Kale V."/>
            <person name="Holt S."/>
            <person name="Cochrane G."/>
            <person name="Meng A."/>
            <person name="Brown T."/>
            <person name="Cohen L."/>
        </authorList>
    </citation>
    <scope>NUCLEOTIDE SEQUENCE</scope>
    <source>
        <strain evidence="2">SAG 11-49</strain>
    </source>
</reference>
<feature type="compositionally biased region" description="Low complexity" evidence="1">
    <location>
        <begin position="173"/>
        <end position="191"/>
    </location>
</feature>
<dbReference type="EMBL" id="HBFB01016048">
    <property type="protein sequence ID" value="CAD8679314.1"/>
    <property type="molecule type" value="Transcribed_RNA"/>
</dbReference>
<sequence>MEVLETCSMSMSRPAQQPMQVSVSNAKAGPPLSPQEHAAATSYYARVMLDSCEHSHGSTPGGTPGRKCAEAVTHAAPSPRGAHEAGLLKHMLLASISNPDMPVGSHAGNSSSAGSPAGVHSPMDCTSAAGSECSWTAGTPTHLLHNHLVPPQTHSRHTPHHTPSAAQATSVPGSCTSVCSTASSAATAGHGTARRRPNRPARRLSTPLMPPPSPFAAPEVQAHRPPPEPVKVSEQRRLAARRQSQDGERTSGSSREGAQQLPTPVPPQHAGTREVRLPQAASRREGQGAQQQQQVVGVAGASAGGAGGLAQCAPKPQAAPARTGARSNPGNAHLFGGVSQPESIVLRPVTASDAVMGGAVVSQQGAGRKRTSHEAAPCWLRRLALLCCAPGSTASGATPSPSHSTTTQGRPVSAF</sequence>
<feature type="region of interest" description="Disordered" evidence="1">
    <location>
        <begin position="393"/>
        <end position="415"/>
    </location>
</feature>